<comment type="subcellular location">
    <subcellularLocation>
        <location evidence="5">Cell outer membrane</location>
        <topology evidence="5">Multi-pass membrane protein</topology>
    </subcellularLocation>
</comment>
<dbReference type="Pfam" id="PF13715">
    <property type="entry name" value="CarbopepD_reg_2"/>
    <property type="match status" value="1"/>
</dbReference>
<evidence type="ECO:0000259" key="7">
    <source>
        <dbReference type="SMART" id="SM00965"/>
    </source>
</evidence>
<dbReference type="Pfam" id="PF07715">
    <property type="entry name" value="Plug"/>
    <property type="match status" value="1"/>
</dbReference>
<dbReference type="NCBIfam" id="TIGR04056">
    <property type="entry name" value="OMP_RagA_SusC"/>
    <property type="match status" value="1"/>
</dbReference>
<keyword evidence="2" id="KW-0732">Signal</keyword>
<feature type="coiled-coil region" evidence="6">
    <location>
        <begin position="96"/>
        <end position="123"/>
    </location>
</feature>
<evidence type="ECO:0000313" key="9">
    <source>
        <dbReference type="Proteomes" id="UP001378956"/>
    </source>
</evidence>
<dbReference type="RefSeq" id="WP_216854361.1">
    <property type="nucleotide sequence ID" value="NZ_CBFGNQ010000024.1"/>
</dbReference>
<keyword evidence="9" id="KW-1185">Reference proteome</keyword>
<evidence type="ECO:0000313" key="8">
    <source>
        <dbReference type="EMBL" id="MEJ2901447.1"/>
    </source>
</evidence>
<evidence type="ECO:0000256" key="4">
    <source>
        <dbReference type="ARBA" id="ARBA00023237"/>
    </source>
</evidence>
<accession>A0ABU8NGX7</accession>
<dbReference type="PROSITE" id="PS52016">
    <property type="entry name" value="TONB_DEPENDENT_REC_3"/>
    <property type="match status" value="1"/>
</dbReference>
<dbReference type="InterPro" id="IPR011662">
    <property type="entry name" value="Secretin/TonB_short_N"/>
</dbReference>
<evidence type="ECO:0000256" key="1">
    <source>
        <dbReference type="ARBA" id="ARBA00022448"/>
    </source>
</evidence>
<sequence length="1169" mass="129957">MKKKELCNKVLCANFPNKKLIMMLNWIFVSSFVLCLQVSASTFSQGTKVDLELHRVKLKEALNVLEKKGNIRFLYSEDDLSGSKDVTLVKSQIFVSDALMLLLKNTNLEFQELEDNLVVIRLRNASAADILVKGLVTDANGTGIPGVSVKLKEGTAGSTTDATGKYSIRVPDNGTLVFSYMGYQTQEIPVNKQETINVKLVESAQALSEIVVVGYGTQKKAVVSGAVTSVKGAELAKTPTVNLSNSLAGRLPGVTAVQASGEPGYDGSTIRIRGVNSLGNNNALIVIDGVPNRAGGLERLNPNDVESVSVLKDASAAIYGSRAANGVILITTKQGKSGKPQLSYDYGYGLQQPTRTPKMSNSSQYAEILNELNIFGADLPQDQWSAAWQAFKETGSYKRTDNNSTISAAYRPDEMQKLRDGSDPLRYPNTDWFNTTLKNWSPQQKHNLQINGGGDNIKYLVSLGYLDQDGYYKKSATGYQQYDLRINLEANINKYVTATLGVTGREEVRNFPTVSASDVFRMLMRGKPTEIEVWPNGLPGPDIEYGYNPYVTTTDLTGYNRDRRDYLQTTGKVEIRIPWVDGLKVTGTASIDKFAGRQKRWQTPWTLYYWDKKSFEADGVTPVLTGSVRSERTDPSLTETAGAQLATNLMGMINYDKKIGDHTIGLMAGVTREKVDNDGFSAFRRYFISTALQELLAGSDKEQSISNPGDPNNLYKRARLSYFGRVGYNYKEKYLAEFLWRADGSYIFPEDKRFGFFPGFSLGWRVSEEPFFKDNVRFVNNLKIRASWGQMGAEAYFGDALAEYQYLSTMGFGSYVINDQLSQTLVENRVPNLDFGWEVANNSNVGLDASFLDNKLSFEFDAFYNKRTKILIARGNSIPGSSGITDKLPPVNLGKVNNKGFEFKLSYNDNVGELNYGVSVNGGYSKNKIIFWDETPGAPEWQRSTGMPTGTELVYQYDGVFRDQTEINANKIDYSAFTGNLLPGDMKFKDINGDGKINGDDQIRMDKTNTPTFTGGFNLNLAYKGFDLSALIQGASGGLQIVGLTESGDIGNFLEWSYKNRWSIENPSSEFPRLSNRGKTYYTDFNNAARNTYWMRSNNYIRLKNVELGYTFAPELVKRIGLTALRVYVNGLNLVTLDKIKIWDPESTNSSAQYYPQARVINTGIKATF</sequence>
<dbReference type="InterPro" id="IPR023996">
    <property type="entry name" value="TonB-dep_OMP_SusC/RagA"/>
</dbReference>
<keyword evidence="6" id="KW-0175">Coiled coil</keyword>
<dbReference type="NCBIfam" id="TIGR04057">
    <property type="entry name" value="SusC_RagA_signa"/>
    <property type="match status" value="1"/>
</dbReference>
<keyword evidence="5" id="KW-0812">Transmembrane</keyword>
<comment type="similarity">
    <text evidence="5">Belongs to the TonB-dependent receptor family.</text>
</comment>
<dbReference type="SMART" id="SM00965">
    <property type="entry name" value="STN"/>
    <property type="match status" value="1"/>
</dbReference>
<evidence type="ECO:0000256" key="5">
    <source>
        <dbReference type="PROSITE-ProRule" id="PRU01360"/>
    </source>
</evidence>
<dbReference type="PANTHER" id="PTHR30069:SF29">
    <property type="entry name" value="HEMOGLOBIN AND HEMOGLOBIN-HAPTOGLOBIN-BINDING PROTEIN 1-RELATED"/>
    <property type="match status" value="1"/>
</dbReference>
<proteinExistence type="inferred from homology"/>
<name>A0ABU8NGX7_9SPHI</name>
<organism evidence="8 9">
    <name type="scientific">Pedobacter panaciterrae</name>
    <dbReference type="NCBI Taxonomy" id="363849"/>
    <lineage>
        <taxon>Bacteria</taxon>
        <taxon>Pseudomonadati</taxon>
        <taxon>Bacteroidota</taxon>
        <taxon>Sphingobacteriia</taxon>
        <taxon>Sphingobacteriales</taxon>
        <taxon>Sphingobacteriaceae</taxon>
        <taxon>Pedobacter</taxon>
    </lineage>
</organism>
<evidence type="ECO:0000256" key="2">
    <source>
        <dbReference type="ARBA" id="ARBA00022729"/>
    </source>
</evidence>
<keyword evidence="3 5" id="KW-0472">Membrane</keyword>
<reference evidence="8 9" key="1">
    <citation type="submission" date="2024-03" db="EMBL/GenBank/DDBJ databases">
        <title>Sequence of Lycoming College Course Isolates.</title>
        <authorList>
            <person name="Plotts O."/>
            <person name="Newman J."/>
        </authorList>
    </citation>
    <scope>NUCLEOTIDE SEQUENCE [LARGE SCALE GENOMIC DNA]</scope>
    <source>
        <strain evidence="8 9">CJB-3</strain>
    </source>
</reference>
<keyword evidence="1 5" id="KW-0813">Transport</keyword>
<gene>
    <name evidence="8" type="ORF">WAE58_03380</name>
</gene>
<keyword evidence="4 5" id="KW-0998">Cell outer membrane</keyword>
<evidence type="ECO:0000256" key="3">
    <source>
        <dbReference type="ARBA" id="ARBA00023136"/>
    </source>
</evidence>
<dbReference type="InterPro" id="IPR039426">
    <property type="entry name" value="TonB-dep_rcpt-like"/>
</dbReference>
<dbReference type="Proteomes" id="UP001378956">
    <property type="component" value="Unassembled WGS sequence"/>
</dbReference>
<comment type="caution">
    <text evidence="8">The sequence shown here is derived from an EMBL/GenBank/DDBJ whole genome shotgun (WGS) entry which is preliminary data.</text>
</comment>
<keyword evidence="5" id="KW-1134">Transmembrane beta strand</keyword>
<dbReference type="InterPro" id="IPR023997">
    <property type="entry name" value="TonB-dep_OMP_SusC/RagA_CS"/>
</dbReference>
<dbReference type="InterPro" id="IPR012910">
    <property type="entry name" value="Plug_dom"/>
</dbReference>
<dbReference type="PANTHER" id="PTHR30069">
    <property type="entry name" value="TONB-DEPENDENT OUTER MEMBRANE RECEPTOR"/>
    <property type="match status" value="1"/>
</dbReference>
<dbReference type="EMBL" id="JBBEUB010000001">
    <property type="protein sequence ID" value="MEJ2901447.1"/>
    <property type="molecule type" value="Genomic_DNA"/>
</dbReference>
<feature type="domain" description="Secretin/TonB short N-terminal" evidence="7">
    <location>
        <begin position="71"/>
        <end position="123"/>
    </location>
</feature>
<protein>
    <submittedName>
        <fullName evidence="8">SusC/RagA family TonB-linked outer membrane protein</fullName>
    </submittedName>
</protein>
<evidence type="ECO:0000256" key="6">
    <source>
        <dbReference type="SAM" id="Coils"/>
    </source>
</evidence>